<organism evidence="2 3">
    <name type="scientific">Algoriphagus zhangzhouensis</name>
    <dbReference type="NCBI Taxonomy" id="1073327"/>
    <lineage>
        <taxon>Bacteria</taxon>
        <taxon>Pseudomonadati</taxon>
        <taxon>Bacteroidota</taxon>
        <taxon>Cytophagia</taxon>
        <taxon>Cytophagales</taxon>
        <taxon>Cyclobacteriaceae</taxon>
        <taxon>Algoriphagus</taxon>
    </lineage>
</organism>
<keyword evidence="1" id="KW-0812">Transmembrane</keyword>
<reference evidence="3" key="1">
    <citation type="submission" date="2016-12" db="EMBL/GenBank/DDBJ databases">
        <authorList>
            <person name="Varghese N."/>
            <person name="Submissions S."/>
        </authorList>
    </citation>
    <scope>NUCLEOTIDE SEQUENCE [LARGE SCALE GENOMIC DNA]</scope>
    <source>
        <strain evidence="3">DSM 25035</strain>
    </source>
</reference>
<feature type="transmembrane region" description="Helical" evidence="1">
    <location>
        <begin position="61"/>
        <end position="85"/>
    </location>
</feature>
<keyword evidence="1" id="KW-0472">Membrane</keyword>
<dbReference type="RefSeq" id="WP_073570126.1">
    <property type="nucleotide sequence ID" value="NZ_FRXN01000001.1"/>
</dbReference>
<keyword evidence="3" id="KW-1185">Reference proteome</keyword>
<dbReference type="EMBL" id="FRXN01000001">
    <property type="protein sequence ID" value="SHO59930.1"/>
    <property type="molecule type" value="Genomic_DNA"/>
</dbReference>
<accession>A0A1M7Z576</accession>
<dbReference type="AlphaFoldDB" id="A0A1M7Z576"/>
<dbReference type="Proteomes" id="UP000184609">
    <property type="component" value="Unassembled WGS sequence"/>
</dbReference>
<dbReference type="STRING" id="1073327.SAMN04488108_0458"/>
<keyword evidence="1" id="KW-1133">Transmembrane helix</keyword>
<evidence type="ECO:0000313" key="2">
    <source>
        <dbReference type="EMBL" id="SHO59930.1"/>
    </source>
</evidence>
<name>A0A1M7Z576_9BACT</name>
<gene>
    <name evidence="2" type="ORF">SAMN04488108_0458</name>
</gene>
<evidence type="ECO:0000313" key="3">
    <source>
        <dbReference type="Proteomes" id="UP000184609"/>
    </source>
</evidence>
<proteinExistence type="predicted"/>
<sequence>MIKQNQIVVLQNTKEGLVIDTVYNQNDTLYIDFFNKTTIEIPSKRLEVNTYLPEKGGLEIFSLWAIIIGGIAGLIGAFVAFYQLFKKDTEKQIQLNELKNQTEQLIKQNHLFEKRIRMSVRPLIWTNGSGIRPSEREFHVDVDNMGQLAFLDSIDFLDGDTVEISHWNGKYVPIEKEKGNIKITGMYGGLDPEEMSFRFVIKYHDTENYKYETEFEWKNRHARVVETREL</sequence>
<protein>
    <submittedName>
        <fullName evidence="2">Uncharacterized protein</fullName>
    </submittedName>
</protein>
<evidence type="ECO:0000256" key="1">
    <source>
        <dbReference type="SAM" id="Phobius"/>
    </source>
</evidence>